<gene>
    <name evidence="1" type="ORF">QE152_g40915</name>
</gene>
<proteinExistence type="predicted"/>
<dbReference type="EMBL" id="JASPKY010001612">
    <property type="protein sequence ID" value="KAK9674712.1"/>
    <property type="molecule type" value="Genomic_DNA"/>
</dbReference>
<reference evidence="1 2" key="1">
    <citation type="journal article" date="2024" name="BMC Genomics">
        <title>De novo assembly and annotation of Popillia japonica's genome with initial clues to its potential as an invasive pest.</title>
        <authorList>
            <person name="Cucini C."/>
            <person name="Boschi S."/>
            <person name="Funari R."/>
            <person name="Cardaioli E."/>
            <person name="Iannotti N."/>
            <person name="Marturano G."/>
            <person name="Paoli F."/>
            <person name="Bruttini M."/>
            <person name="Carapelli A."/>
            <person name="Frati F."/>
            <person name="Nardi F."/>
        </authorList>
    </citation>
    <scope>NUCLEOTIDE SEQUENCE [LARGE SCALE GENOMIC DNA]</scope>
    <source>
        <strain evidence="1">DMR45628</strain>
    </source>
</reference>
<organism evidence="1 2">
    <name type="scientific">Popillia japonica</name>
    <name type="common">Japanese beetle</name>
    <dbReference type="NCBI Taxonomy" id="7064"/>
    <lineage>
        <taxon>Eukaryota</taxon>
        <taxon>Metazoa</taxon>
        <taxon>Ecdysozoa</taxon>
        <taxon>Arthropoda</taxon>
        <taxon>Hexapoda</taxon>
        <taxon>Insecta</taxon>
        <taxon>Pterygota</taxon>
        <taxon>Neoptera</taxon>
        <taxon>Endopterygota</taxon>
        <taxon>Coleoptera</taxon>
        <taxon>Polyphaga</taxon>
        <taxon>Scarabaeiformia</taxon>
        <taxon>Scarabaeidae</taxon>
        <taxon>Rutelinae</taxon>
        <taxon>Popillia</taxon>
    </lineage>
</organism>
<protein>
    <submittedName>
        <fullName evidence="1">Uncharacterized protein</fullName>
    </submittedName>
</protein>
<name>A0AAW1HEZ5_POPJA</name>
<dbReference type="AlphaFoldDB" id="A0AAW1HEZ5"/>
<sequence>LQNPGSGPATPNAITFGNPVDIFEDFAPNESDPAHPPPTYNPFIPQLIITIETVPGVCALTAPTRVTLTPIATVNIISATVLRDGINTGVTLAQLQAGYVFTTPGNYSVVVVYRFLGNAQTPPSTVDETFTRNFTVAATPFPYTQRQSLVSGYVSPGEPLLFDTAVVDNLTIRNHCCLIRRWWTMARLVITHLTENSRLTSAEITLLSGLLCRTPALRQMALTLLLPLMDQQTLLVQAMLKYHPQ</sequence>
<dbReference type="Proteomes" id="UP001458880">
    <property type="component" value="Unassembled WGS sequence"/>
</dbReference>
<evidence type="ECO:0000313" key="2">
    <source>
        <dbReference type="Proteomes" id="UP001458880"/>
    </source>
</evidence>
<keyword evidence="2" id="KW-1185">Reference proteome</keyword>
<evidence type="ECO:0000313" key="1">
    <source>
        <dbReference type="EMBL" id="KAK9674712.1"/>
    </source>
</evidence>
<comment type="caution">
    <text evidence="1">The sequence shown here is derived from an EMBL/GenBank/DDBJ whole genome shotgun (WGS) entry which is preliminary data.</text>
</comment>
<feature type="non-terminal residue" evidence="1">
    <location>
        <position position="1"/>
    </location>
</feature>
<accession>A0AAW1HEZ5</accession>